<evidence type="ECO:0000313" key="1">
    <source>
        <dbReference type="EMBL" id="SVD21390.1"/>
    </source>
</evidence>
<gene>
    <name evidence="1" type="ORF">METZ01_LOCUS374244</name>
</gene>
<accession>A0A382TH01</accession>
<organism evidence="1">
    <name type="scientific">marine metagenome</name>
    <dbReference type="NCBI Taxonomy" id="408172"/>
    <lineage>
        <taxon>unclassified sequences</taxon>
        <taxon>metagenomes</taxon>
        <taxon>ecological metagenomes</taxon>
    </lineage>
</organism>
<dbReference type="AlphaFoldDB" id="A0A382TH01"/>
<protein>
    <submittedName>
        <fullName evidence="1">Uncharacterized protein</fullName>
    </submittedName>
</protein>
<proteinExistence type="predicted"/>
<feature type="non-terminal residue" evidence="1">
    <location>
        <position position="35"/>
    </location>
</feature>
<reference evidence="1" key="1">
    <citation type="submission" date="2018-05" db="EMBL/GenBank/DDBJ databases">
        <authorList>
            <person name="Lanie J.A."/>
            <person name="Ng W.-L."/>
            <person name="Kazmierczak K.M."/>
            <person name="Andrzejewski T.M."/>
            <person name="Davidsen T.M."/>
            <person name="Wayne K.J."/>
            <person name="Tettelin H."/>
            <person name="Glass J.I."/>
            <person name="Rusch D."/>
            <person name="Podicherti R."/>
            <person name="Tsui H.-C.T."/>
            <person name="Winkler M.E."/>
        </authorList>
    </citation>
    <scope>NUCLEOTIDE SEQUENCE</scope>
</reference>
<name>A0A382TH01_9ZZZZ</name>
<dbReference type="EMBL" id="UINC01136552">
    <property type="protein sequence ID" value="SVD21390.1"/>
    <property type="molecule type" value="Genomic_DNA"/>
</dbReference>
<sequence>MEDENELDELYYGFIEDEQENNKLSMPVFIEEYVK</sequence>